<gene>
    <name evidence="1" type="ORF">DSAG12_00813</name>
</gene>
<organism evidence="1 2">
    <name type="scientific">Promethearchaeum syntrophicum</name>
    <dbReference type="NCBI Taxonomy" id="2594042"/>
    <lineage>
        <taxon>Archaea</taxon>
        <taxon>Promethearchaeati</taxon>
        <taxon>Promethearchaeota</taxon>
        <taxon>Promethearchaeia</taxon>
        <taxon>Promethearchaeales</taxon>
        <taxon>Promethearchaeaceae</taxon>
        <taxon>Promethearchaeum</taxon>
    </lineage>
</organism>
<sequence length="320" mass="36927">MDLDLNKKSVTSWKIKNDNFESLSISAVEVNKKLEEIRFTQNEFSLNYSQFSLYFHYLAQVKNNIDLKYILPDYKYKDSRSKSKTGQITPLSFKGSLKIPEVYFITNNGLCLFHFLAYHGKMEKSPVNQNLVSGLLSAINSFAENIGWLSGVQLIKSGEIEVRFSKKEHIFVALMTNVNSRLSHLVEPTLFDFASDIGEAFENNYSEQIYACYDKGLVNSDDFSKFQDTINKFFIQYRKQTFDLYQKLILTEAIYLGAPHDYCVDLIHQVSQGKSVISELAKLMKEYPVITTAIQKVNFDQKPVWDIFGVPIYDFTKEKT</sequence>
<proteinExistence type="predicted"/>
<reference evidence="1 2" key="2">
    <citation type="journal article" date="2024" name="Int. J. Syst. Evol. Microbiol.">
        <title>Promethearchaeum syntrophicum gen. nov., sp. nov., an anaerobic, obligately syntrophic archaeon, the first isolate of the lineage 'Asgard' archaea, and proposal of the new archaeal phylum Promethearchaeota phyl. nov. and kingdom Promethearchaeati regn. nov.</title>
        <authorList>
            <person name="Imachi H."/>
            <person name="Nobu M.K."/>
            <person name="Kato S."/>
            <person name="Takaki Y."/>
            <person name="Miyazaki M."/>
            <person name="Miyata M."/>
            <person name="Ogawara M."/>
            <person name="Saito Y."/>
            <person name="Sakai S."/>
            <person name="Tahara Y.O."/>
            <person name="Takano Y."/>
            <person name="Tasumi E."/>
            <person name="Uematsu K."/>
            <person name="Yoshimura T."/>
            <person name="Itoh T."/>
            <person name="Ohkuma M."/>
            <person name="Takai K."/>
        </authorList>
    </citation>
    <scope>NUCLEOTIDE SEQUENCE [LARGE SCALE GENOMIC DNA]</scope>
    <source>
        <strain evidence="1 2">MK-D1</strain>
    </source>
</reference>
<protein>
    <submittedName>
        <fullName evidence="1">Uncharacterized protein</fullName>
    </submittedName>
</protein>
<dbReference type="AlphaFoldDB" id="A0A5B9D8B2"/>
<accession>A0A5B9D8B2</accession>
<evidence type="ECO:0000313" key="1">
    <source>
        <dbReference type="EMBL" id="QEE14990.2"/>
    </source>
</evidence>
<dbReference type="EMBL" id="CP042905">
    <property type="protein sequence ID" value="QEE14990.2"/>
    <property type="molecule type" value="Genomic_DNA"/>
</dbReference>
<reference evidence="1 2" key="1">
    <citation type="journal article" date="2020" name="Nature">
        <title>Isolation of an archaeon at the prokaryote-eukaryote interface.</title>
        <authorList>
            <person name="Imachi H."/>
            <person name="Nobu M.K."/>
            <person name="Nakahara N."/>
            <person name="Morono Y."/>
            <person name="Ogawara M."/>
            <person name="Takaki Y."/>
            <person name="Takano Y."/>
            <person name="Uematsu K."/>
            <person name="Ikuta T."/>
            <person name="Ito M."/>
            <person name="Matsui Y."/>
            <person name="Miyazaki M."/>
            <person name="Murata K."/>
            <person name="Saito Y."/>
            <person name="Sakai S."/>
            <person name="Song C."/>
            <person name="Tasumi E."/>
            <person name="Yamanaka Y."/>
            <person name="Yamaguchi T."/>
            <person name="Kamagata Y."/>
            <person name="Tamaki H."/>
            <person name="Takai K."/>
        </authorList>
    </citation>
    <scope>NUCLEOTIDE SEQUENCE [LARGE SCALE GENOMIC DNA]</scope>
    <source>
        <strain evidence="1 2">MK-D1</strain>
    </source>
</reference>
<evidence type="ECO:0000313" key="2">
    <source>
        <dbReference type="Proteomes" id="UP000321408"/>
    </source>
</evidence>
<keyword evidence="2" id="KW-1185">Reference proteome</keyword>
<dbReference type="Proteomes" id="UP000321408">
    <property type="component" value="Chromosome"/>
</dbReference>
<dbReference type="KEGG" id="psyt:DSAG12_00813"/>
<name>A0A5B9D8B2_9ARCH</name>